<keyword evidence="2" id="KW-0479">Metal-binding</keyword>
<dbReference type="SUPFAM" id="SSF52440">
    <property type="entry name" value="PreATP-grasp domain"/>
    <property type="match status" value="1"/>
</dbReference>
<dbReference type="GO" id="GO:0016874">
    <property type="term" value="F:ligase activity"/>
    <property type="evidence" value="ECO:0007669"/>
    <property type="project" value="UniProtKB-KW"/>
</dbReference>
<dbReference type="InterPro" id="IPR005494">
    <property type="entry name" value="GSPS_pre-ATP-grasp-like_dom"/>
</dbReference>
<accession>A0A4U3B2H9</accession>
<dbReference type="InterPro" id="IPR016185">
    <property type="entry name" value="PreATP-grasp_dom_sf"/>
</dbReference>
<gene>
    <name evidence="7" type="ORF">FC699_14010</name>
</gene>
<feature type="domain" description="Glutathionylspermidine synthase pre-ATP-grasp-like" evidence="6">
    <location>
        <begin position="20"/>
        <end position="265"/>
    </location>
</feature>
<name>A0A4U3B2H9_9BACI</name>
<dbReference type="Gene3D" id="3.30.1490.330">
    <property type="match status" value="1"/>
</dbReference>
<dbReference type="Pfam" id="PF03738">
    <property type="entry name" value="GSP_synth"/>
    <property type="match status" value="1"/>
</dbReference>
<dbReference type="EMBL" id="SZON01000573">
    <property type="protein sequence ID" value="TKI95138.1"/>
    <property type="molecule type" value="Genomic_DNA"/>
</dbReference>
<dbReference type="AlphaFoldDB" id="A0A4U3B2H9"/>
<keyword evidence="1" id="KW-0436">Ligase</keyword>
<dbReference type="GO" id="GO:0005524">
    <property type="term" value="F:ATP binding"/>
    <property type="evidence" value="ECO:0007669"/>
    <property type="project" value="UniProtKB-KW"/>
</dbReference>
<evidence type="ECO:0000313" key="8">
    <source>
        <dbReference type="Proteomes" id="UP000305222"/>
    </source>
</evidence>
<dbReference type="SUPFAM" id="SSF56059">
    <property type="entry name" value="Glutathione synthetase ATP-binding domain-like"/>
    <property type="match status" value="1"/>
</dbReference>
<evidence type="ECO:0000256" key="5">
    <source>
        <dbReference type="ARBA" id="ARBA00022842"/>
    </source>
</evidence>
<evidence type="ECO:0000256" key="1">
    <source>
        <dbReference type="ARBA" id="ARBA00022598"/>
    </source>
</evidence>
<dbReference type="Proteomes" id="UP000305222">
    <property type="component" value="Unassembled WGS sequence"/>
</dbReference>
<keyword evidence="4" id="KW-0067">ATP-binding</keyword>
<evidence type="ECO:0000256" key="2">
    <source>
        <dbReference type="ARBA" id="ARBA00022723"/>
    </source>
</evidence>
<evidence type="ECO:0000259" key="6">
    <source>
        <dbReference type="Pfam" id="PF03738"/>
    </source>
</evidence>
<protein>
    <submittedName>
        <fullName evidence="7">Glutathionylspermidine synthase family protein</fullName>
    </submittedName>
</protein>
<reference evidence="7 8" key="1">
    <citation type="journal article" date="2019" name="Environ. Microbiol.">
        <title>An active ?-lactamase is a part of an orchestrated cell wall stress resistance network of Bacillus subtilis and related rhizosphere species.</title>
        <authorList>
            <person name="Bucher T."/>
            <person name="Keren-Paz A."/>
            <person name="Hausser J."/>
            <person name="Olender T."/>
            <person name="Cytryn E."/>
            <person name="Kolodkin-Gal I."/>
        </authorList>
    </citation>
    <scope>NUCLEOTIDE SEQUENCE [LARGE SCALE GENOMIC DNA]</scope>
    <source>
        <strain evidence="7 8">I5</strain>
    </source>
</reference>
<keyword evidence="3" id="KW-0547">Nucleotide-binding</keyword>
<comment type="caution">
    <text evidence="7">The sequence shown here is derived from an EMBL/GenBank/DDBJ whole genome shotgun (WGS) entry which is preliminary data.</text>
</comment>
<keyword evidence="5" id="KW-0460">Magnesium</keyword>
<sequence length="273" mass="31005">NLGQERLLSSGVTKAVMEATKGIDNPNVVFTAHHEHIEDWNTTMYLSQLCHVENKVVPMSELRITKDALVDRDGVQIDILYRQTYPIEDLIEDQDPETGDFVGVELLQLVKAGKLFIINPLSAFLLQPKSIQCLIWGLAEEKAFYTNEEQQWIKEYMLPTYLERDLFLGKGSFVQKPSFGREGDTITVRDKDENIMIQNAHQTYKASLPIFQKYTELPVVFLETEKGMEKLSYVFGSFLIAGKTSSIGIRAGEKITGNESYYLPVGIKKEESI</sequence>
<evidence type="ECO:0000313" key="7">
    <source>
        <dbReference type="EMBL" id="TKI95138.1"/>
    </source>
</evidence>
<feature type="non-terminal residue" evidence="7">
    <location>
        <position position="1"/>
    </location>
</feature>
<proteinExistence type="predicted"/>
<organism evidence="7 8">
    <name type="scientific">Bacillus wiedmannii</name>
    <dbReference type="NCBI Taxonomy" id="1890302"/>
    <lineage>
        <taxon>Bacteria</taxon>
        <taxon>Bacillati</taxon>
        <taxon>Bacillota</taxon>
        <taxon>Bacilli</taxon>
        <taxon>Bacillales</taxon>
        <taxon>Bacillaceae</taxon>
        <taxon>Bacillus</taxon>
        <taxon>Bacillus cereus group</taxon>
    </lineage>
</organism>
<dbReference type="GO" id="GO:0046872">
    <property type="term" value="F:metal ion binding"/>
    <property type="evidence" value="ECO:0007669"/>
    <property type="project" value="UniProtKB-KW"/>
</dbReference>
<evidence type="ECO:0000256" key="4">
    <source>
        <dbReference type="ARBA" id="ARBA00022840"/>
    </source>
</evidence>
<evidence type="ECO:0000256" key="3">
    <source>
        <dbReference type="ARBA" id="ARBA00022741"/>
    </source>
</evidence>